<evidence type="ECO:0000313" key="5">
    <source>
        <dbReference type="Proteomes" id="UP000528457"/>
    </source>
</evidence>
<keyword evidence="1 4" id="KW-0812">Transmembrane</keyword>
<reference evidence="4 5" key="1">
    <citation type="submission" date="2020-08" db="EMBL/GenBank/DDBJ databases">
        <title>Genomic Encyclopedia of Type Strains, Phase IV (KMG-IV): sequencing the most valuable type-strain genomes for metagenomic binning, comparative biology and taxonomic classification.</title>
        <authorList>
            <person name="Goeker M."/>
        </authorList>
    </citation>
    <scope>NUCLEOTIDE SEQUENCE [LARGE SCALE GENOMIC DNA]</scope>
    <source>
        <strain evidence="4 5">DSM 22368</strain>
    </source>
</reference>
<dbReference type="AlphaFoldDB" id="A0A7X0JW87"/>
<evidence type="ECO:0000313" key="4">
    <source>
        <dbReference type="EMBL" id="MBB6522566.1"/>
    </source>
</evidence>
<dbReference type="InParanoid" id="A0A7X0JW87"/>
<keyword evidence="1" id="KW-1133">Transmembrane helix</keyword>
<dbReference type="Pfam" id="PF16344">
    <property type="entry name" value="FecR_C"/>
    <property type="match status" value="1"/>
</dbReference>
<evidence type="ECO:0000256" key="1">
    <source>
        <dbReference type="SAM" id="Phobius"/>
    </source>
</evidence>
<dbReference type="Pfam" id="PF04773">
    <property type="entry name" value="FecR"/>
    <property type="match status" value="1"/>
</dbReference>
<comment type="caution">
    <text evidence="4">The sequence shown here is derived from an EMBL/GenBank/DDBJ whole genome shotgun (WGS) entry which is preliminary data.</text>
</comment>
<accession>A0A7X0JW87</accession>
<protein>
    <submittedName>
        <fullName evidence="4">Transmembrane sensor</fullName>
    </submittedName>
</protein>
<name>A0A7X0JW87_9GAMM</name>
<feature type="transmembrane region" description="Helical" evidence="1">
    <location>
        <begin position="81"/>
        <end position="101"/>
    </location>
</feature>
<dbReference type="EMBL" id="JACHHT010000002">
    <property type="protein sequence ID" value="MBB6522566.1"/>
    <property type="molecule type" value="Genomic_DNA"/>
</dbReference>
<dbReference type="PANTHER" id="PTHR30273">
    <property type="entry name" value="PERIPLASMIC SIGNAL SENSOR AND SIGMA FACTOR ACTIVATOR FECR-RELATED"/>
    <property type="match status" value="1"/>
</dbReference>
<proteinExistence type="predicted"/>
<dbReference type="InterPro" id="IPR006860">
    <property type="entry name" value="FecR"/>
</dbReference>
<evidence type="ECO:0000259" key="3">
    <source>
        <dbReference type="Pfam" id="PF16344"/>
    </source>
</evidence>
<dbReference type="PIRSF" id="PIRSF018266">
    <property type="entry name" value="FecR"/>
    <property type="match status" value="1"/>
</dbReference>
<feature type="domain" description="Protein FecR C-terminal" evidence="3">
    <location>
        <begin position="274"/>
        <end position="340"/>
    </location>
</feature>
<gene>
    <name evidence="4" type="ORF">HNR48_002851</name>
</gene>
<dbReference type="InterPro" id="IPR012373">
    <property type="entry name" value="Ferrdict_sens_TM"/>
</dbReference>
<dbReference type="Proteomes" id="UP000528457">
    <property type="component" value="Unassembled WGS sequence"/>
</dbReference>
<dbReference type="Gene3D" id="3.55.50.30">
    <property type="match status" value="1"/>
</dbReference>
<dbReference type="RefSeq" id="WP_166845636.1">
    <property type="nucleotide sequence ID" value="NZ_JAAONY010000002.1"/>
</dbReference>
<evidence type="ECO:0000259" key="2">
    <source>
        <dbReference type="Pfam" id="PF04773"/>
    </source>
</evidence>
<keyword evidence="1" id="KW-0472">Membrane</keyword>
<sequence>MSKVRQINTLDACYAEASLWLSRIDRGLTAREHEELQLWLDQGPENLPTFLKLARLWDKVDVLSRLSDLFPEDQPKARASWYGPALAATVMMLALLGVWQFTLLSSPIENAPAVASAEAKNVYETAVGEHSKVRLSDGSELVLNTNSRIQVMFSKKRRLLKLERGEVHIQVAHDTARPLMVMAGDQLVQAVGTAFNIELNSEQKVELMVTEGKVLVGVHTPQTLKPGLEPEVLQANEAVAVSQGELLLSDNRETVKKIKTDEINVKLSWQKGNLIFRGESLSDAVAEVSRYTPVEFVFLDEDLKKIRVAGLFKAGDVEGLLATLQKNFNISYQMQDQQVLLGGKL</sequence>
<keyword evidence="5" id="KW-1185">Reference proteome</keyword>
<dbReference type="FunCoup" id="A0A7X0JW87">
    <property type="interactions" value="109"/>
</dbReference>
<feature type="domain" description="FecR protein" evidence="2">
    <location>
        <begin position="122"/>
        <end position="214"/>
    </location>
</feature>
<organism evidence="4 5">
    <name type="scientific">Pseudoteredinibacter isoporae</name>
    <dbReference type="NCBI Taxonomy" id="570281"/>
    <lineage>
        <taxon>Bacteria</taxon>
        <taxon>Pseudomonadati</taxon>
        <taxon>Pseudomonadota</taxon>
        <taxon>Gammaproteobacteria</taxon>
        <taxon>Cellvibrionales</taxon>
        <taxon>Cellvibrionaceae</taxon>
        <taxon>Pseudoteredinibacter</taxon>
    </lineage>
</organism>
<dbReference type="Gene3D" id="2.60.120.1440">
    <property type="match status" value="1"/>
</dbReference>
<dbReference type="GO" id="GO:0016989">
    <property type="term" value="F:sigma factor antagonist activity"/>
    <property type="evidence" value="ECO:0007669"/>
    <property type="project" value="TreeGrafter"/>
</dbReference>
<dbReference type="InterPro" id="IPR032508">
    <property type="entry name" value="FecR_C"/>
</dbReference>
<dbReference type="PANTHER" id="PTHR30273:SF2">
    <property type="entry name" value="PROTEIN FECR"/>
    <property type="match status" value="1"/>
</dbReference>